<dbReference type="Gene3D" id="3.40.50.620">
    <property type="entry name" value="HUPs"/>
    <property type="match status" value="2"/>
</dbReference>
<evidence type="ECO:0000256" key="4">
    <source>
        <dbReference type="ARBA" id="ARBA00022598"/>
    </source>
</evidence>
<proteinExistence type="inferred from homology"/>
<evidence type="ECO:0000256" key="6">
    <source>
        <dbReference type="ARBA" id="ARBA00022840"/>
    </source>
</evidence>
<evidence type="ECO:0000256" key="1">
    <source>
        <dbReference type="ARBA" id="ARBA00002025"/>
    </source>
</evidence>
<dbReference type="FunFam" id="3.40.50.620:FF:000085">
    <property type="entry name" value="Tyrosine--tRNA ligase 1 cytoplasmic"/>
    <property type="match status" value="1"/>
</dbReference>
<dbReference type="InterPro" id="IPR014729">
    <property type="entry name" value="Rossmann-like_a/b/a_fold"/>
</dbReference>
<accession>M8BMP6</accession>
<dbReference type="InterPro" id="IPR002305">
    <property type="entry name" value="aa-tRNA-synth_Ic"/>
</dbReference>
<evidence type="ECO:0000256" key="2">
    <source>
        <dbReference type="ARBA" id="ARBA00005594"/>
    </source>
</evidence>
<dbReference type="PANTHER" id="PTHR46264">
    <property type="entry name" value="TYROSINE-TRNA LIGASE"/>
    <property type="match status" value="1"/>
</dbReference>
<evidence type="ECO:0000256" key="7">
    <source>
        <dbReference type="ARBA" id="ARBA00022917"/>
    </source>
</evidence>
<dbReference type="GO" id="GO:0005737">
    <property type="term" value="C:cytoplasm"/>
    <property type="evidence" value="ECO:0007669"/>
    <property type="project" value="TreeGrafter"/>
</dbReference>
<keyword evidence="5 11" id="KW-0547">Nucleotide-binding</keyword>
<sequence length="389" mass="44434">MDNSVEATTQISTAGYAVEMSLEERFAIMRSIGLGSTDEEEELRLLLEKKVAPICYVWCDPSPSIHIAQGIMMVLNVNKMVKAGCRVKILMADWFAHIHNRFGGDMNDIRTIGCYMIEVWKAAGLELNRVEFMWLSDEINRRSHEYWTLVMDVARNNTLGRMIRCWDKTFEYALTCAAVLLPKADIWLLSMDHDEDLEEVRELTREYYKDMKGENRPIILSHNKLPNLIEDHEFGNIGDPAWTIFMEDGEQNLSDDHTGTPGYPRITLDSPGALTTTRILGCYSVKVRKAFCPAKVAQGNPCLEDIRHIVFPWFGYCEVPRKEENGGGSRTFHKMEELITDYESGAPHSAEVKRALEEALKKIMKTVRDHFAGNSKAKHLAKAMEEYMI</sequence>
<dbReference type="Pfam" id="PF00579">
    <property type="entry name" value="tRNA-synt_1b"/>
    <property type="match status" value="1"/>
</dbReference>
<dbReference type="GO" id="GO:0006437">
    <property type="term" value="P:tyrosyl-tRNA aminoacylation"/>
    <property type="evidence" value="ECO:0007669"/>
    <property type="project" value="TreeGrafter"/>
</dbReference>
<evidence type="ECO:0000256" key="9">
    <source>
        <dbReference type="ARBA" id="ARBA00033323"/>
    </source>
</evidence>
<evidence type="ECO:0000256" key="10">
    <source>
        <dbReference type="ARBA" id="ARBA00048248"/>
    </source>
</evidence>
<dbReference type="Gene3D" id="1.10.240.10">
    <property type="entry name" value="Tyrosyl-Transfer RNA Synthetase"/>
    <property type="match status" value="1"/>
</dbReference>
<comment type="function">
    <text evidence="1">Catalyzes the attachment of tyrosine to tRNA(Tyr) in a two-step reaction: tyrosine is first activated by ATP to form Tyr-AMP and then transferred to the acceptor end of tRNA(Tyr).</text>
</comment>
<protein>
    <recommendedName>
        <fullName evidence="3">tyrosine--tRNA ligase</fullName>
        <ecNumber evidence="3">6.1.1.1</ecNumber>
    </recommendedName>
    <alternativeName>
        <fullName evidence="9">Tyrosyl-tRNA synthetase</fullName>
    </alternativeName>
</protein>
<dbReference type="PANTHER" id="PTHR46264:SF4">
    <property type="entry name" value="TYROSINE--TRNA LIGASE, CYTOPLASMIC"/>
    <property type="match status" value="1"/>
</dbReference>
<keyword evidence="4 11" id="KW-0436">Ligase</keyword>
<keyword evidence="6 11" id="KW-0067">ATP-binding</keyword>
<dbReference type="EC" id="6.1.1.1" evidence="3"/>
<name>M8BMP6_AEGTA</name>
<reference evidence="12" key="1">
    <citation type="submission" date="2015-06" db="UniProtKB">
        <authorList>
            <consortium name="EnsemblPlants"/>
        </authorList>
    </citation>
    <scope>IDENTIFICATION</scope>
</reference>
<dbReference type="AlphaFoldDB" id="M8BMP6"/>
<keyword evidence="7 11" id="KW-0648">Protein biosynthesis</keyword>
<dbReference type="GO" id="GO:0004831">
    <property type="term" value="F:tyrosine-tRNA ligase activity"/>
    <property type="evidence" value="ECO:0007669"/>
    <property type="project" value="UniProtKB-EC"/>
</dbReference>
<evidence type="ECO:0000256" key="11">
    <source>
        <dbReference type="RuleBase" id="RU363036"/>
    </source>
</evidence>
<evidence type="ECO:0000256" key="3">
    <source>
        <dbReference type="ARBA" id="ARBA00013160"/>
    </source>
</evidence>
<comment type="similarity">
    <text evidence="2 11">Belongs to the class-I aminoacyl-tRNA synthetase family.</text>
</comment>
<evidence type="ECO:0000256" key="8">
    <source>
        <dbReference type="ARBA" id="ARBA00023146"/>
    </source>
</evidence>
<evidence type="ECO:0000313" key="12">
    <source>
        <dbReference type="EnsemblPlants" id="EMT04262"/>
    </source>
</evidence>
<evidence type="ECO:0000256" key="5">
    <source>
        <dbReference type="ARBA" id="ARBA00022741"/>
    </source>
</evidence>
<dbReference type="InterPro" id="IPR050489">
    <property type="entry name" value="Tyr-tRNA_synthase"/>
</dbReference>
<organism evidence="12">
    <name type="scientific">Aegilops tauschii</name>
    <name type="common">Tausch's goatgrass</name>
    <name type="synonym">Aegilops squarrosa</name>
    <dbReference type="NCBI Taxonomy" id="37682"/>
    <lineage>
        <taxon>Eukaryota</taxon>
        <taxon>Viridiplantae</taxon>
        <taxon>Streptophyta</taxon>
        <taxon>Embryophyta</taxon>
        <taxon>Tracheophyta</taxon>
        <taxon>Spermatophyta</taxon>
        <taxon>Magnoliopsida</taxon>
        <taxon>Liliopsida</taxon>
        <taxon>Poales</taxon>
        <taxon>Poaceae</taxon>
        <taxon>BOP clade</taxon>
        <taxon>Pooideae</taxon>
        <taxon>Triticodae</taxon>
        <taxon>Triticeae</taxon>
        <taxon>Triticinae</taxon>
        <taxon>Aegilops</taxon>
    </lineage>
</organism>
<keyword evidence="8 11" id="KW-0030">Aminoacyl-tRNA synthetase</keyword>
<comment type="catalytic activity">
    <reaction evidence="10">
        <text>tRNA(Tyr) + L-tyrosine + ATP = L-tyrosyl-tRNA(Tyr) + AMP + diphosphate + H(+)</text>
        <dbReference type="Rhea" id="RHEA:10220"/>
        <dbReference type="Rhea" id="RHEA-COMP:9706"/>
        <dbReference type="Rhea" id="RHEA-COMP:9707"/>
        <dbReference type="ChEBI" id="CHEBI:15378"/>
        <dbReference type="ChEBI" id="CHEBI:30616"/>
        <dbReference type="ChEBI" id="CHEBI:33019"/>
        <dbReference type="ChEBI" id="CHEBI:58315"/>
        <dbReference type="ChEBI" id="CHEBI:78442"/>
        <dbReference type="ChEBI" id="CHEBI:78536"/>
        <dbReference type="ChEBI" id="CHEBI:456215"/>
        <dbReference type="EC" id="6.1.1.1"/>
    </reaction>
</comment>
<dbReference type="GO" id="GO:0005524">
    <property type="term" value="F:ATP binding"/>
    <property type="evidence" value="ECO:0007669"/>
    <property type="project" value="UniProtKB-KW"/>
</dbReference>
<dbReference type="ExpressionAtlas" id="M8BMP6">
    <property type="expression patterns" value="baseline"/>
</dbReference>
<dbReference type="PIRSF" id="PIRSF006588">
    <property type="entry name" value="TyrRS_arch_euk"/>
    <property type="match status" value="1"/>
</dbReference>
<dbReference type="SUPFAM" id="SSF52374">
    <property type="entry name" value="Nucleotidylyl transferase"/>
    <property type="match status" value="2"/>
</dbReference>
<dbReference type="InterPro" id="IPR023617">
    <property type="entry name" value="Tyr-tRNA-ligase_arc/euk-type"/>
</dbReference>
<dbReference type="EnsemblPlants" id="EMT04262">
    <property type="protein sequence ID" value="EMT04262"/>
    <property type="gene ID" value="F775_19573"/>
</dbReference>